<keyword evidence="4 7" id="KW-0378">Hydrolase</keyword>
<dbReference type="Pfam" id="PF01432">
    <property type="entry name" value="Peptidase_M3"/>
    <property type="match status" value="1"/>
</dbReference>
<dbReference type="InterPro" id="IPR045090">
    <property type="entry name" value="Pept_M3A_M3B"/>
</dbReference>
<dbReference type="Gene3D" id="1.10.1370.40">
    <property type="match status" value="1"/>
</dbReference>
<feature type="domain" description="Peptidase M3A/M3B catalytic" evidence="9">
    <location>
        <begin position="234"/>
        <end position="289"/>
    </location>
</feature>
<evidence type="ECO:0000256" key="1">
    <source>
        <dbReference type="ARBA" id="ARBA00006040"/>
    </source>
</evidence>
<gene>
    <name evidence="11" type="ORF">DCAF_LOCUS7009</name>
</gene>
<keyword evidence="12" id="KW-1185">Reference proteome</keyword>
<reference evidence="11 12" key="1">
    <citation type="submission" date="2024-01" db="EMBL/GenBank/DDBJ databases">
        <authorList>
            <person name="Waweru B."/>
        </authorList>
    </citation>
    <scope>NUCLEOTIDE SEQUENCE [LARGE SCALE GENOMIC DNA]</scope>
</reference>
<keyword evidence="3 7" id="KW-0479">Metal-binding</keyword>
<dbReference type="Pfam" id="PF19310">
    <property type="entry name" value="TOP_N"/>
    <property type="match status" value="1"/>
</dbReference>
<dbReference type="GO" id="GO:0046872">
    <property type="term" value="F:metal ion binding"/>
    <property type="evidence" value="ECO:0007669"/>
    <property type="project" value="UniProtKB-UniRule"/>
</dbReference>
<evidence type="ECO:0008006" key="13">
    <source>
        <dbReference type="Google" id="ProtNLM"/>
    </source>
</evidence>
<evidence type="ECO:0000259" key="9">
    <source>
        <dbReference type="Pfam" id="PF01432"/>
    </source>
</evidence>
<dbReference type="GO" id="GO:0006518">
    <property type="term" value="P:peptide metabolic process"/>
    <property type="evidence" value="ECO:0007669"/>
    <property type="project" value="TreeGrafter"/>
</dbReference>
<comment type="similarity">
    <text evidence="1 7">Belongs to the peptidase M3 family.</text>
</comment>
<comment type="cofactor">
    <cofactor evidence="7">
        <name>Zn(2+)</name>
        <dbReference type="ChEBI" id="CHEBI:29105"/>
    </cofactor>
    <text evidence="7">Binds 1 zinc ion.</text>
</comment>
<keyword evidence="6 7" id="KW-0482">Metalloprotease</keyword>
<name>A0AAV1R9T7_9ROSI</name>
<evidence type="ECO:0000313" key="11">
    <source>
        <dbReference type="EMBL" id="CAK7329260.1"/>
    </source>
</evidence>
<dbReference type="GO" id="GO:0006508">
    <property type="term" value="P:proteolysis"/>
    <property type="evidence" value="ECO:0007669"/>
    <property type="project" value="UniProtKB-KW"/>
</dbReference>
<evidence type="ECO:0000313" key="12">
    <source>
        <dbReference type="Proteomes" id="UP001314170"/>
    </source>
</evidence>
<dbReference type="Gene3D" id="1.10.1370.10">
    <property type="entry name" value="Neurolysin, domain 3"/>
    <property type="match status" value="1"/>
</dbReference>
<dbReference type="GO" id="GO:0009507">
    <property type="term" value="C:chloroplast"/>
    <property type="evidence" value="ECO:0007669"/>
    <property type="project" value="TreeGrafter"/>
</dbReference>
<dbReference type="SUPFAM" id="SSF55486">
    <property type="entry name" value="Metalloproteases ('zincins'), catalytic domain"/>
    <property type="match status" value="1"/>
</dbReference>
<dbReference type="Proteomes" id="UP001314170">
    <property type="component" value="Unassembled WGS sequence"/>
</dbReference>
<dbReference type="InterPro" id="IPR045666">
    <property type="entry name" value="OpdA_N"/>
</dbReference>
<feature type="domain" description="Oligopeptidase A N-terminal" evidence="10">
    <location>
        <begin position="34"/>
        <end position="154"/>
    </location>
</feature>
<evidence type="ECO:0000256" key="4">
    <source>
        <dbReference type="ARBA" id="ARBA00022801"/>
    </source>
</evidence>
<protein>
    <recommendedName>
        <fullName evidence="13">Cytosolic oligopeptidase A</fullName>
    </recommendedName>
</protein>
<evidence type="ECO:0000259" key="10">
    <source>
        <dbReference type="Pfam" id="PF19310"/>
    </source>
</evidence>
<comment type="caution">
    <text evidence="11">The sequence shown here is derived from an EMBL/GenBank/DDBJ whole genome shotgun (WGS) entry which is preliminary data.</text>
</comment>
<dbReference type="InterPro" id="IPR024077">
    <property type="entry name" value="Neurolysin/TOP_dom2"/>
</dbReference>
<evidence type="ECO:0000256" key="7">
    <source>
        <dbReference type="RuleBase" id="RU003435"/>
    </source>
</evidence>
<organism evidence="11 12">
    <name type="scientific">Dovyalis caffra</name>
    <dbReference type="NCBI Taxonomy" id="77055"/>
    <lineage>
        <taxon>Eukaryota</taxon>
        <taxon>Viridiplantae</taxon>
        <taxon>Streptophyta</taxon>
        <taxon>Embryophyta</taxon>
        <taxon>Tracheophyta</taxon>
        <taxon>Spermatophyta</taxon>
        <taxon>Magnoliopsida</taxon>
        <taxon>eudicotyledons</taxon>
        <taxon>Gunneridae</taxon>
        <taxon>Pentapetalae</taxon>
        <taxon>rosids</taxon>
        <taxon>fabids</taxon>
        <taxon>Malpighiales</taxon>
        <taxon>Salicaceae</taxon>
        <taxon>Flacourtieae</taxon>
        <taxon>Dovyalis</taxon>
    </lineage>
</organism>
<evidence type="ECO:0000256" key="8">
    <source>
        <dbReference type="SAM" id="Coils"/>
    </source>
</evidence>
<accession>A0AAV1R9T7</accession>
<dbReference type="FunFam" id="1.10.1370.40:FF:000005">
    <property type="entry name" value="Organellar oligopeptidase A, chloroplastic/mitochondrial"/>
    <property type="match status" value="1"/>
</dbReference>
<dbReference type="PANTHER" id="PTHR11804">
    <property type="entry name" value="PROTEASE M3 THIMET OLIGOPEPTIDASE-RELATED"/>
    <property type="match status" value="1"/>
</dbReference>
<evidence type="ECO:0000256" key="6">
    <source>
        <dbReference type="ARBA" id="ARBA00023049"/>
    </source>
</evidence>
<dbReference type="PANTHER" id="PTHR11804:SF83">
    <property type="entry name" value="LD37516P"/>
    <property type="match status" value="1"/>
</dbReference>
<sequence>MAADHQDNNPLLEDFLFPPYDAIQPKHVSPAILSLLDQLESDLVDLETRVEPTWPKLVEPLEKIKDRLSVVWGIVNHLNAVMDSPELRSAIKEVQPEKVKFQLRLDQSKPIYNAFKAIRQSSEWESLNEARKRIVEARLKEAVLNGVSLEDDKKQRFNEIQQELEKLAQQFEENILDATNKFEKLITDKQDIEGMTATGLEMAAQMAVSKGHKNATAENGPWIITLAGPSYRSVMQHAKSRSLREELYRAYVTRASTGVLDNTAIIHQILKLRLEKAELLGFDNYAEVEYAVCVKCSFC</sequence>
<dbReference type="EMBL" id="CAWUPB010000913">
    <property type="protein sequence ID" value="CAK7329260.1"/>
    <property type="molecule type" value="Genomic_DNA"/>
</dbReference>
<dbReference type="InterPro" id="IPR001567">
    <property type="entry name" value="Pept_M3A_M3B_dom"/>
</dbReference>
<dbReference type="GO" id="GO:0004222">
    <property type="term" value="F:metalloendopeptidase activity"/>
    <property type="evidence" value="ECO:0007669"/>
    <property type="project" value="InterPro"/>
</dbReference>
<evidence type="ECO:0000256" key="5">
    <source>
        <dbReference type="ARBA" id="ARBA00022833"/>
    </source>
</evidence>
<proteinExistence type="inferred from homology"/>
<feature type="coiled-coil region" evidence="8">
    <location>
        <begin position="150"/>
        <end position="188"/>
    </location>
</feature>
<keyword evidence="2 7" id="KW-0645">Protease</keyword>
<keyword evidence="5 7" id="KW-0862">Zinc</keyword>
<evidence type="ECO:0000256" key="2">
    <source>
        <dbReference type="ARBA" id="ARBA00022670"/>
    </source>
</evidence>
<evidence type="ECO:0000256" key="3">
    <source>
        <dbReference type="ARBA" id="ARBA00022723"/>
    </source>
</evidence>
<keyword evidence="8" id="KW-0175">Coiled coil</keyword>
<dbReference type="AlphaFoldDB" id="A0AAV1R9T7"/>